<evidence type="ECO:0000313" key="2">
    <source>
        <dbReference type="EMBL" id="MBV2359261.1"/>
    </source>
</evidence>
<dbReference type="RefSeq" id="WP_217777083.1">
    <property type="nucleotide sequence ID" value="NZ_JAHRWL010000001.1"/>
</dbReference>
<sequence length="130" mass="13533">MPLSILIALVVGGIAGIAVLTHLAGFSSARRFGDAEAVRAAWAREFATVPVTAVTLCQTGNAALVSTPNGPGIVWAMGADSTARLLIGAQVRSHGDGLTVTLPDYTAPKIRLRLDPRETEEWRAQIGATA</sequence>
<keyword evidence="1" id="KW-1133">Transmembrane helix</keyword>
<comment type="caution">
    <text evidence="2">The sequence shown here is derived from an EMBL/GenBank/DDBJ whole genome shotgun (WGS) entry which is preliminary data.</text>
</comment>
<dbReference type="Proteomes" id="UP001166293">
    <property type="component" value="Unassembled WGS sequence"/>
</dbReference>
<feature type="transmembrane region" description="Helical" evidence="1">
    <location>
        <begin position="6"/>
        <end position="26"/>
    </location>
</feature>
<proteinExistence type="predicted"/>
<gene>
    <name evidence="2" type="ORF">KUH32_05725</name>
</gene>
<accession>A0ABS6N5G0</accession>
<protein>
    <submittedName>
        <fullName evidence="2">Uncharacterized protein</fullName>
    </submittedName>
</protein>
<reference evidence="2" key="1">
    <citation type="submission" date="2021-06" db="EMBL/GenBank/DDBJ databases">
        <title>Thalassococcus sp. CAU 1522 isolated from sea sand, Republic of Korea.</title>
        <authorList>
            <person name="Kim W."/>
        </authorList>
    </citation>
    <scope>NUCLEOTIDE SEQUENCE</scope>
    <source>
        <strain evidence="2">CAU 1522</strain>
    </source>
</reference>
<dbReference type="EMBL" id="JAHRWL010000001">
    <property type="protein sequence ID" value="MBV2359261.1"/>
    <property type="molecule type" value="Genomic_DNA"/>
</dbReference>
<organism evidence="2 3">
    <name type="scientific">Thalassococcus arenae</name>
    <dbReference type="NCBI Taxonomy" id="2851652"/>
    <lineage>
        <taxon>Bacteria</taxon>
        <taxon>Pseudomonadati</taxon>
        <taxon>Pseudomonadota</taxon>
        <taxon>Alphaproteobacteria</taxon>
        <taxon>Rhodobacterales</taxon>
        <taxon>Roseobacteraceae</taxon>
        <taxon>Thalassococcus</taxon>
    </lineage>
</organism>
<keyword evidence="1" id="KW-0812">Transmembrane</keyword>
<keyword evidence="3" id="KW-1185">Reference proteome</keyword>
<keyword evidence="1" id="KW-0472">Membrane</keyword>
<name>A0ABS6N5G0_9RHOB</name>
<evidence type="ECO:0000256" key="1">
    <source>
        <dbReference type="SAM" id="Phobius"/>
    </source>
</evidence>
<evidence type="ECO:0000313" key="3">
    <source>
        <dbReference type="Proteomes" id="UP001166293"/>
    </source>
</evidence>